<proteinExistence type="predicted"/>
<accession>A0ABV7WU16</accession>
<keyword evidence="3" id="KW-1185">Reference proteome</keyword>
<sequence>MTVQADWKDDYLSEMGVNRWYPRVHLINALPTTLREANEPTAIHQGVSNEENDYSNELSVLAAHEKVSNEVTKETVPKPKPNQTKGASAQSTNSQVESVKAETVKFGLAVYIIGDYIVASSLVANHAELQDQAWRLLQNILRSIDKTEATLAYHHTIFWPFFQNKNADQSLASAKAYVDDFINHLSEEHKTKKIIALGGVLPKLKGWAPSSDTYKPEEHLVLPSLYKMLQNPSEKAKAWKLIKASPFYNV</sequence>
<reference evidence="3" key="1">
    <citation type="journal article" date="2019" name="Int. J. Syst. Evol. Microbiol.">
        <title>The Global Catalogue of Microorganisms (GCM) 10K type strain sequencing project: providing services to taxonomists for standard genome sequencing and annotation.</title>
        <authorList>
            <consortium name="The Broad Institute Genomics Platform"/>
            <consortium name="The Broad Institute Genome Sequencing Center for Infectious Disease"/>
            <person name="Wu L."/>
            <person name="Ma J."/>
        </authorList>
    </citation>
    <scope>NUCLEOTIDE SEQUENCE [LARGE SCALE GENOMIC DNA]</scope>
    <source>
        <strain evidence="3">CECT 8288</strain>
    </source>
</reference>
<dbReference type="EMBL" id="JBHRYN010000022">
    <property type="protein sequence ID" value="MFC3702795.1"/>
    <property type="molecule type" value="Genomic_DNA"/>
</dbReference>
<comment type="caution">
    <text evidence="2">The sequence shown here is derived from an EMBL/GenBank/DDBJ whole genome shotgun (WGS) entry which is preliminary data.</text>
</comment>
<feature type="region of interest" description="Disordered" evidence="1">
    <location>
        <begin position="68"/>
        <end position="94"/>
    </location>
</feature>
<evidence type="ECO:0000313" key="3">
    <source>
        <dbReference type="Proteomes" id="UP001595710"/>
    </source>
</evidence>
<protein>
    <submittedName>
        <fullName evidence="2">Uncharacterized protein</fullName>
    </submittedName>
</protein>
<feature type="compositionally biased region" description="Polar residues" evidence="1">
    <location>
        <begin position="81"/>
        <end position="94"/>
    </location>
</feature>
<dbReference type="Proteomes" id="UP001595710">
    <property type="component" value="Unassembled WGS sequence"/>
</dbReference>
<organism evidence="2 3">
    <name type="scientific">Reinekea marina</name>
    <dbReference type="NCBI Taxonomy" id="1310421"/>
    <lineage>
        <taxon>Bacteria</taxon>
        <taxon>Pseudomonadati</taxon>
        <taxon>Pseudomonadota</taxon>
        <taxon>Gammaproteobacteria</taxon>
        <taxon>Oceanospirillales</taxon>
        <taxon>Saccharospirillaceae</taxon>
        <taxon>Reinekea</taxon>
    </lineage>
</organism>
<feature type="compositionally biased region" description="Basic and acidic residues" evidence="1">
    <location>
        <begin position="68"/>
        <end position="77"/>
    </location>
</feature>
<gene>
    <name evidence="2" type="ORF">ACFOND_14230</name>
</gene>
<name>A0ABV7WU16_9GAMM</name>
<evidence type="ECO:0000256" key="1">
    <source>
        <dbReference type="SAM" id="MobiDB-lite"/>
    </source>
</evidence>
<dbReference type="RefSeq" id="WP_290280552.1">
    <property type="nucleotide sequence ID" value="NZ_JAUFQI010000001.1"/>
</dbReference>
<evidence type="ECO:0000313" key="2">
    <source>
        <dbReference type="EMBL" id="MFC3702795.1"/>
    </source>
</evidence>